<name>A0A381Z1N5_9ZZZZ</name>
<feature type="transmembrane region" description="Helical" evidence="1">
    <location>
        <begin position="57"/>
        <end position="76"/>
    </location>
</feature>
<dbReference type="AlphaFoldDB" id="A0A381Z1N5"/>
<sequence>MGFIAALMADFSGMISVDIHSWNTVTILSHQGYSFLVTVLFGFAVGWSYTQPFSKTALFIYIMCTLGMLACVYSGYQLVFS</sequence>
<keyword evidence="1" id="KW-0812">Transmembrane</keyword>
<gene>
    <name evidence="2" type="ORF">METZ01_LOCUS135963</name>
</gene>
<keyword evidence="1" id="KW-0472">Membrane</keyword>
<accession>A0A381Z1N5</accession>
<evidence type="ECO:0000313" key="2">
    <source>
        <dbReference type="EMBL" id="SVA83109.1"/>
    </source>
</evidence>
<protein>
    <submittedName>
        <fullName evidence="2">Uncharacterized protein</fullName>
    </submittedName>
</protein>
<feature type="transmembrane region" description="Helical" evidence="1">
    <location>
        <begin position="32"/>
        <end position="50"/>
    </location>
</feature>
<evidence type="ECO:0000256" key="1">
    <source>
        <dbReference type="SAM" id="Phobius"/>
    </source>
</evidence>
<dbReference type="EMBL" id="UINC01019605">
    <property type="protein sequence ID" value="SVA83109.1"/>
    <property type="molecule type" value="Genomic_DNA"/>
</dbReference>
<organism evidence="2">
    <name type="scientific">marine metagenome</name>
    <dbReference type="NCBI Taxonomy" id="408172"/>
    <lineage>
        <taxon>unclassified sequences</taxon>
        <taxon>metagenomes</taxon>
        <taxon>ecological metagenomes</taxon>
    </lineage>
</organism>
<reference evidence="2" key="1">
    <citation type="submission" date="2018-05" db="EMBL/GenBank/DDBJ databases">
        <authorList>
            <person name="Lanie J.A."/>
            <person name="Ng W.-L."/>
            <person name="Kazmierczak K.M."/>
            <person name="Andrzejewski T.M."/>
            <person name="Davidsen T.M."/>
            <person name="Wayne K.J."/>
            <person name="Tettelin H."/>
            <person name="Glass J.I."/>
            <person name="Rusch D."/>
            <person name="Podicherti R."/>
            <person name="Tsui H.-C.T."/>
            <person name="Winkler M.E."/>
        </authorList>
    </citation>
    <scope>NUCLEOTIDE SEQUENCE</scope>
</reference>
<keyword evidence="1" id="KW-1133">Transmembrane helix</keyword>
<proteinExistence type="predicted"/>